<dbReference type="GO" id="GO:0044715">
    <property type="term" value="F:8-oxo-dGDP phosphatase activity"/>
    <property type="evidence" value="ECO:0007669"/>
    <property type="project" value="TreeGrafter"/>
</dbReference>
<evidence type="ECO:0000313" key="14">
    <source>
        <dbReference type="Proteomes" id="UP001055025"/>
    </source>
</evidence>
<evidence type="ECO:0000313" key="13">
    <source>
        <dbReference type="EMBL" id="GJM55544.1"/>
    </source>
</evidence>
<dbReference type="GO" id="GO:0008413">
    <property type="term" value="F:8-oxo-7,8-dihydroguanosine triphosphate pyrophosphatase activity"/>
    <property type="evidence" value="ECO:0007669"/>
    <property type="project" value="TreeGrafter"/>
</dbReference>
<dbReference type="SUPFAM" id="SSF55811">
    <property type="entry name" value="Nudix"/>
    <property type="match status" value="1"/>
</dbReference>
<evidence type="ECO:0000256" key="2">
    <source>
        <dbReference type="ARBA" id="ARBA00005582"/>
    </source>
</evidence>
<dbReference type="InterPro" id="IPR000086">
    <property type="entry name" value="NUDIX_hydrolase_dom"/>
</dbReference>
<evidence type="ECO:0000256" key="6">
    <source>
        <dbReference type="ARBA" id="ARBA00022763"/>
    </source>
</evidence>
<evidence type="ECO:0000256" key="8">
    <source>
        <dbReference type="ARBA" id="ARBA00022842"/>
    </source>
</evidence>
<accession>A0AAV5B470</accession>
<evidence type="ECO:0000256" key="5">
    <source>
        <dbReference type="ARBA" id="ARBA00022723"/>
    </source>
</evidence>
<dbReference type="GO" id="GO:0044716">
    <property type="term" value="F:8-oxo-GDP phosphatase activity"/>
    <property type="evidence" value="ECO:0007669"/>
    <property type="project" value="TreeGrafter"/>
</dbReference>
<keyword evidence="9" id="KW-0234">DNA repair</keyword>
<dbReference type="PANTHER" id="PTHR47707">
    <property type="entry name" value="8-OXO-DGTP DIPHOSPHATASE"/>
    <property type="match status" value="1"/>
</dbReference>
<dbReference type="Gene3D" id="3.90.79.10">
    <property type="entry name" value="Nucleoside Triphosphate Pyrophosphohydrolase"/>
    <property type="match status" value="1"/>
</dbReference>
<evidence type="ECO:0000256" key="9">
    <source>
        <dbReference type="ARBA" id="ARBA00023204"/>
    </source>
</evidence>
<evidence type="ECO:0000256" key="11">
    <source>
        <dbReference type="ARBA" id="ARBA00038905"/>
    </source>
</evidence>
<sequence length="137" mass="15629">MRQVTVAAAFIVDGSDRMLACRRSDGDQAGFWELPGGKVEPGETPEQACVREVREELSCDLESLWALEHVEHDYPDFHLSMDVFCARIAAGQEPVSSVHDELRWLSRDELMDVAWLPADVDLMRNLQTWWGAIFEEH</sequence>
<dbReference type="GO" id="GO:0006281">
    <property type="term" value="P:DNA repair"/>
    <property type="evidence" value="ECO:0007669"/>
    <property type="project" value="UniProtKB-KW"/>
</dbReference>
<dbReference type="Proteomes" id="UP001055025">
    <property type="component" value="Unassembled WGS sequence"/>
</dbReference>
<dbReference type="GO" id="GO:0006260">
    <property type="term" value="P:DNA replication"/>
    <property type="evidence" value="ECO:0007669"/>
    <property type="project" value="UniProtKB-KW"/>
</dbReference>
<evidence type="ECO:0000256" key="1">
    <source>
        <dbReference type="ARBA" id="ARBA00001946"/>
    </source>
</evidence>
<comment type="cofactor">
    <cofactor evidence="1">
        <name>Mg(2+)</name>
        <dbReference type="ChEBI" id="CHEBI:18420"/>
    </cofactor>
</comment>
<keyword evidence="4" id="KW-0235">DNA replication</keyword>
<dbReference type="CDD" id="cd03425">
    <property type="entry name" value="NUDIX_MutT_NudA_like"/>
    <property type="match status" value="1"/>
</dbReference>
<dbReference type="InterPro" id="IPR047127">
    <property type="entry name" value="MutT-like"/>
</dbReference>
<keyword evidence="14" id="KW-1185">Reference proteome</keyword>
<keyword evidence="5" id="KW-0479">Metal-binding</keyword>
<organism evidence="13 14">
    <name type="scientific">Granulimonas faecalis</name>
    <dbReference type="NCBI Taxonomy" id="2894155"/>
    <lineage>
        <taxon>Bacteria</taxon>
        <taxon>Bacillati</taxon>
        <taxon>Actinomycetota</taxon>
        <taxon>Coriobacteriia</taxon>
        <taxon>Coriobacteriales</taxon>
        <taxon>Kribbibacteriaceae</taxon>
        <taxon>Granulimonas</taxon>
    </lineage>
</organism>
<dbReference type="GO" id="GO:0046872">
    <property type="term" value="F:metal ion binding"/>
    <property type="evidence" value="ECO:0007669"/>
    <property type="project" value="UniProtKB-KW"/>
</dbReference>
<dbReference type="RefSeq" id="WP_135977183.1">
    <property type="nucleotide sequence ID" value="NZ_BQKC01000001.1"/>
</dbReference>
<dbReference type="EMBL" id="BQKC01000001">
    <property type="protein sequence ID" value="GJM55544.1"/>
    <property type="molecule type" value="Genomic_DNA"/>
</dbReference>
<dbReference type="EC" id="3.6.1.55" evidence="11"/>
<comment type="similarity">
    <text evidence="2">Belongs to the Nudix hydrolase family.</text>
</comment>
<dbReference type="PROSITE" id="PS51462">
    <property type="entry name" value="NUDIX"/>
    <property type="match status" value="1"/>
</dbReference>
<comment type="catalytic activity">
    <reaction evidence="10">
        <text>8-oxo-dGTP + H2O = 8-oxo-dGMP + diphosphate + H(+)</text>
        <dbReference type="Rhea" id="RHEA:31575"/>
        <dbReference type="ChEBI" id="CHEBI:15377"/>
        <dbReference type="ChEBI" id="CHEBI:15378"/>
        <dbReference type="ChEBI" id="CHEBI:33019"/>
        <dbReference type="ChEBI" id="CHEBI:63224"/>
        <dbReference type="ChEBI" id="CHEBI:77896"/>
        <dbReference type="EC" id="3.6.1.55"/>
    </reaction>
</comment>
<keyword evidence="6" id="KW-0227">DNA damage</keyword>
<keyword evidence="7" id="KW-0378">Hydrolase</keyword>
<feature type="domain" description="Nudix hydrolase" evidence="12">
    <location>
        <begin position="1"/>
        <end position="127"/>
    </location>
</feature>
<evidence type="ECO:0000256" key="4">
    <source>
        <dbReference type="ARBA" id="ARBA00022705"/>
    </source>
</evidence>
<reference evidence="13" key="1">
    <citation type="journal article" date="2022" name="Int. J. Syst. Evol. Microbiol.">
        <title>Granulimonas faecalis gen. nov., sp. nov., and Leptogranulimonas caecicola gen. nov., sp. nov., novel lactate-producing Atopobiaceae bacteria isolated from mouse intestines, and an emended description of the family Atopobiaceae.</title>
        <authorList>
            <person name="Morinaga K."/>
            <person name="Kusada H."/>
            <person name="Sakamoto S."/>
            <person name="Murakami T."/>
            <person name="Toyoda A."/>
            <person name="Mori H."/>
            <person name="Meng X.Y."/>
            <person name="Takashino M."/>
            <person name="Murotomi K."/>
            <person name="Tamaki H."/>
        </authorList>
    </citation>
    <scope>NUCLEOTIDE SEQUENCE</scope>
    <source>
        <strain evidence="13">OPF53</strain>
    </source>
</reference>
<keyword evidence="3" id="KW-0515">Mutator protein</keyword>
<evidence type="ECO:0000259" key="12">
    <source>
        <dbReference type="PROSITE" id="PS51462"/>
    </source>
</evidence>
<dbReference type="PANTHER" id="PTHR47707:SF1">
    <property type="entry name" value="NUDIX HYDROLASE FAMILY PROTEIN"/>
    <property type="match status" value="1"/>
</dbReference>
<dbReference type="GO" id="GO:0035539">
    <property type="term" value="F:8-oxo-7,8-dihydrodeoxyguanosine triphosphate pyrophosphatase activity"/>
    <property type="evidence" value="ECO:0007669"/>
    <property type="project" value="UniProtKB-EC"/>
</dbReference>
<dbReference type="Pfam" id="PF00293">
    <property type="entry name" value="NUDIX"/>
    <property type="match status" value="1"/>
</dbReference>
<dbReference type="AlphaFoldDB" id="A0AAV5B470"/>
<name>A0AAV5B470_9ACTN</name>
<proteinExistence type="inferred from homology"/>
<keyword evidence="8" id="KW-0460">Magnesium</keyword>
<dbReference type="InterPro" id="IPR015797">
    <property type="entry name" value="NUDIX_hydrolase-like_dom_sf"/>
</dbReference>
<gene>
    <name evidence="13" type="primary">mutT_2</name>
    <name evidence="13" type="ORF">ATOP_11990</name>
</gene>
<dbReference type="InterPro" id="IPR020476">
    <property type="entry name" value="Nudix_hydrolase"/>
</dbReference>
<evidence type="ECO:0000256" key="7">
    <source>
        <dbReference type="ARBA" id="ARBA00022801"/>
    </source>
</evidence>
<dbReference type="PRINTS" id="PR00502">
    <property type="entry name" value="NUDIXFAMILY"/>
</dbReference>
<evidence type="ECO:0000256" key="10">
    <source>
        <dbReference type="ARBA" id="ARBA00035861"/>
    </source>
</evidence>
<comment type="caution">
    <text evidence="13">The sequence shown here is derived from an EMBL/GenBank/DDBJ whole genome shotgun (WGS) entry which is preliminary data.</text>
</comment>
<evidence type="ECO:0000256" key="3">
    <source>
        <dbReference type="ARBA" id="ARBA00022457"/>
    </source>
</evidence>
<protein>
    <recommendedName>
        <fullName evidence="11">8-oxo-dGTP diphosphatase</fullName>
        <ecNumber evidence="11">3.6.1.55</ecNumber>
    </recommendedName>
</protein>